<dbReference type="Proteomes" id="UP000032407">
    <property type="component" value="Unassembled WGS sequence"/>
</dbReference>
<protein>
    <submittedName>
        <fullName evidence="1">Uncharacterized protein</fullName>
    </submittedName>
</protein>
<name>A0A9X0F8Q7_BACTU</name>
<evidence type="ECO:0000313" key="1">
    <source>
        <dbReference type="EMBL" id="KIU74009.1"/>
    </source>
</evidence>
<sequence length="84" mass="10195">MVKRKGIEASEYFHYTFRNYRNRTREVYEGLNSYWCTIVGNWKTNLLVFIDEELEKHHCHPYGEIAYDDDEGNVMIICEIRKKD</sequence>
<dbReference type="AlphaFoldDB" id="A0A9X0F8Q7"/>
<gene>
    <name evidence="1" type="ORF">C797_15322</name>
</gene>
<dbReference type="EMBL" id="AMYJ01000017">
    <property type="protein sequence ID" value="KIU74009.1"/>
    <property type="molecule type" value="Genomic_DNA"/>
</dbReference>
<proteinExistence type="predicted"/>
<comment type="caution">
    <text evidence="1">The sequence shown here is derived from an EMBL/GenBank/DDBJ whole genome shotgun (WGS) entry which is preliminary data.</text>
</comment>
<evidence type="ECO:0000313" key="2">
    <source>
        <dbReference type="Proteomes" id="UP000032407"/>
    </source>
</evidence>
<reference evidence="1 2" key="1">
    <citation type="journal article" date="2015" name="Sci. Rep.">
        <title>The expression and crystallization of Cry65Aa require two C-termini, revealing a novel evolutionary strategy of Bacillus thuringiensis Cry proteins.</title>
        <authorList>
            <person name="Peng D.H."/>
            <person name="Pang C.Y."/>
            <person name="Wu H."/>
            <person name="Huang Q."/>
            <person name="Zheng J.S."/>
            <person name="Sun M."/>
        </authorList>
    </citation>
    <scope>NUCLEOTIDE SEQUENCE [LARGE SCALE GENOMIC DNA]</scope>
    <source>
        <strain evidence="1 2">Sbt003</strain>
    </source>
</reference>
<organism evidence="1 2">
    <name type="scientific">Bacillus thuringiensis Sbt003</name>
    <dbReference type="NCBI Taxonomy" id="1235825"/>
    <lineage>
        <taxon>Bacteria</taxon>
        <taxon>Bacillati</taxon>
        <taxon>Bacillota</taxon>
        <taxon>Bacilli</taxon>
        <taxon>Bacillales</taxon>
        <taxon>Bacillaceae</taxon>
        <taxon>Bacillus</taxon>
        <taxon>Bacillus cereus group</taxon>
    </lineage>
</organism>
<accession>A0A9X0F8Q7</accession>